<feature type="compositionally biased region" description="Basic and acidic residues" evidence="1">
    <location>
        <begin position="176"/>
        <end position="188"/>
    </location>
</feature>
<evidence type="ECO:0000313" key="2">
    <source>
        <dbReference type="EMBL" id="MBW0561863.1"/>
    </source>
</evidence>
<name>A0A9Q3JEQ6_9BASI</name>
<evidence type="ECO:0000256" key="1">
    <source>
        <dbReference type="SAM" id="MobiDB-lite"/>
    </source>
</evidence>
<comment type="caution">
    <text evidence="2">The sequence shown here is derived from an EMBL/GenBank/DDBJ whole genome shotgun (WGS) entry which is preliminary data.</text>
</comment>
<feature type="region of interest" description="Disordered" evidence="1">
    <location>
        <begin position="172"/>
        <end position="192"/>
    </location>
</feature>
<organism evidence="2 3">
    <name type="scientific">Austropuccinia psidii MF-1</name>
    <dbReference type="NCBI Taxonomy" id="1389203"/>
    <lineage>
        <taxon>Eukaryota</taxon>
        <taxon>Fungi</taxon>
        <taxon>Dikarya</taxon>
        <taxon>Basidiomycota</taxon>
        <taxon>Pucciniomycotina</taxon>
        <taxon>Pucciniomycetes</taxon>
        <taxon>Pucciniales</taxon>
        <taxon>Sphaerophragmiaceae</taxon>
        <taxon>Austropuccinia</taxon>
    </lineage>
</organism>
<reference evidence="2" key="1">
    <citation type="submission" date="2021-03" db="EMBL/GenBank/DDBJ databases">
        <title>Draft genome sequence of rust myrtle Austropuccinia psidii MF-1, a brazilian biotype.</title>
        <authorList>
            <person name="Quecine M.C."/>
            <person name="Pachon D.M.R."/>
            <person name="Bonatelli M.L."/>
            <person name="Correr F.H."/>
            <person name="Franceschini L.M."/>
            <person name="Leite T.F."/>
            <person name="Margarido G.R.A."/>
            <person name="Almeida C.A."/>
            <person name="Ferrarezi J.A."/>
            <person name="Labate C.A."/>
        </authorList>
    </citation>
    <scope>NUCLEOTIDE SEQUENCE</scope>
    <source>
        <strain evidence="2">MF-1</strain>
    </source>
</reference>
<feature type="non-terminal residue" evidence="2">
    <location>
        <position position="1"/>
    </location>
</feature>
<accession>A0A9Q3JEQ6</accession>
<sequence>VKNLCYKFGFSQGFPQRYLNILANNDAHREDKLDPTTNKYIIKPMECRSEKENQFMWRLDEEIEKADRTQKKWTQRCERLLPKDGCASISTYVPEGLPIDFYNPNQFNSHMEGQKRIIADSNSIAFFPDATKSLPGKQHQDERLSNKRFTQKYSEQIDDSLTEENDQLEYLEENVEEKNPIDEAKEESGELEDLIDQDVEMEDAENRNVGQHHN</sequence>
<gene>
    <name evidence="2" type="ORF">O181_101578</name>
</gene>
<dbReference type="AlphaFoldDB" id="A0A9Q3JEQ6"/>
<keyword evidence="3" id="KW-1185">Reference proteome</keyword>
<protein>
    <submittedName>
        <fullName evidence="2">Uncharacterized protein</fullName>
    </submittedName>
</protein>
<evidence type="ECO:0000313" key="3">
    <source>
        <dbReference type="Proteomes" id="UP000765509"/>
    </source>
</evidence>
<dbReference type="EMBL" id="AVOT02071624">
    <property type="protein sequence ID" value="MBW0561863.1"/>
    <property type="molecule type" value="Genomic_DNA"/>
</dbReference>
<proteinExistence type="predicted"/>
<dbReference type="Proteomes" id="UP000765509">
    <property type="component" value="Unassembled WGS sequence"/>
</dbReference>